<dbReference type="PROSITE" id="PS51257">
    <property type="entry name" value="PROKAR_LIPOPROTEIN"/>
    <property type="match status" value="1"/>
</dbReference>
<evidence type="ECO:0000256" key="2">
    <source>
        <dbReference type="ARBA" id="ARBA00004651"/>
    </source>
</evidence>
<dbReference type="Gene3D" id="3.30.565.10">
    <property type="entry name" value="Histidine kinase-like ATPase, C-terminal domain"/>
    <property type="match status" value="1"/>
</dbReference>
<dbReference type="AlphaFoldDB" id="A0A8J3BWE1"/>
<dbReference type="InterPro" id="IPR004358">
    <property type="entry name" value="Sig_transdc_His_kin-like_C"/>
</dbReference>
<evidence type="ECO:0000256" key="15">
    <source>
        <dbReference type="SAM" id="Phobius"/>
    </source>
</evidence>
<dbReference type="InterPro" id="IPR039506">
    <property type="entry name" value="SPOB_a"/>
</dbReference>
<organism evidence="17 18">
    <name type="scientific">Mangrovihabitans endophyticus</name>
    <dbReference type="NCBI Taxonomy" id="1751298"/>
    <lineage>
        <taxon>Bacteria</taxon>
        <taxon>Bacillati</taxon>
        <taxon>Actinomycetota</taxon>
        <taxon>Actinomycetes</taxon>
        <taxon>Micromonosporales</taxon>
        <taxon>Micromonosporaceae</taxon>
        <taxon>Mangrovihabitans</taxon>
    </lineage>
</organism>
<comment type="caution">
    <text evidence="17">The sequence shown here is derived from an EMBL/GenBank/DDBJ whole genome shotgun (WGS) entry which is preliminary data.</text>
</comment>
<dbReference type="GO" id="GO:0030295">
    <property type="term" value="F:protein kinase activator activity"/>
    <property type="evidence" value="ECO:0007669"/>
    <property type="project" value="TreeGrafter"/>
</dbReference>
<keyword evidence="12" id="KW-0902">Two-component regulatory system</keyword>
<dbReference type="PANTHER" id="PTHR42878:SF14">
    <property type="entry name" value="OSMOLARITY TWO-COMPONENT SYSTEM PROTEIN SSK1"/>
    <property type="match status" value="1"/>
</dbReference>
<dbReference type="InterPro" id="IPR033463">
    <property type="entry name" value="sCache_3"/>
</dbReference>
<dbReference type="GO" id="GO:0007234">
    <property type="term" value="P:osmosensory signaling via phosphorelay pathway"/>
    <property type="evidence" value="ECO:0007669"/>
    <property type="project" value="TreeGrafter"/>
</dbReference>
<dbReference type="GO" id="GO:0005886">
    <property type="term" value="C:plasma membrane"/>
    <property type="evidence" value="ECO:0007669"/>
    <property type="project" value="UniProtKB-SubCell"/>
</dbReference>
<evidence type="ECO:0000256" key="6">
    <source>
        <dbReference type="ARBA" id="ARBA00022679"/>
    </source>
</evidence>
<evidence type="ECO:0000256" key="12">
    <source>
        <dbReference type="ARBA" id="ARBA00023012"/>
    </source>
</evidence>
<dbReference type="Proteomes" id="UP000656042">
    <property type="component" value="Unassembled WGS sequence"/>
</dbReference>
<keyword evidence="11 15" id="KW-1133">Transmembrane helix</keyword>
<keyword evidence="13 15" id="KW-0472">Membrane</keyword>
<dbReference type="GO" id="GO:0005524">
    <property type="term" value="F:ATP binding"/>
    <property type="evidence" value="ECO:0007669"/>
    <property type="project" value="UniProtKB-KW"/>
</dbReference>
<protein>
    <recommendedName>
        <fullName evidence="14">Sensor-like histidine kinase SenX3</fullName>
        <ecNumber evidence="3">2.7.13.3</ecNumber>
    </recommendedName>
</protein>
<keyword evidence="7 15" id="KW-0812">Transmembrane</keyword>
<dbReference type="Pfam" id="PF17203">
    <property type="entry name" value="sCache_3_2"/>
    <property type="match status" value="1"/>
</dbReference>
<reference evidence="17" key="2">
    <citation type="submission" date="2020-09" db="EMBL/GenBank/DDBJ databases">
        <authorList>
            <person name="Sun Q."/>
            <person name="Zhou Y."/>
        </authorList>
    </citation>
    <scope>NUCLEOTIDE SEQUENCE</scope>
    <source>
        <strain evidence="17">CGMCC 4.7299</strain>
    </source>
</reference>
<dbReference type="InterPro" id="IPR050351">
    <property type="entry name" value="BphY/WalK/GraS-like"/>
</dbReference>
<evidence type="ECO:0000256" key="8">
    <source>
        <dbReference type="ARBA" id="ARBA00022741"/>
    </source>
</evidence>
<evidence type="ECO:0000256" key="3">
    <source>
        <dbReference type="ARBA" id="ARBA00012438"/>
    </source>
</evidence>
<dbReference type="GO" id="GO:0000155">
    <property type="term" value="F:phosphorelay sensor kinase activity"/>
    <property type="evidence" value="ECO:0007669"/>
    <property type="project" value="InterPro"/>
</dbReference>
<feature type="transmembrane region" description="Helical" evidence="15">
    <location>
        <begin position="12"/>
        <end position="35"/>
    </location>
</feature>
<dbReference type="Pfam" id="PF14689">
    <property type="entry name" value="SPOB_a"/>
    <property type="match status" value="1"/>
</dbReference>
<dbReference type="GO" id="GO:0000156">
    <property type="term" value="F:phosphorelay response regulator activity"/>
    <property type="evidence" value="ECO:0007669"/>
    <property type="project" value="TreeGrafter"/>
</dbReference>
<dbReference type="PROSITE" id="PS50109">
    <property type="entry name" value="HIS_KIN"/>
    <property type="match status" value="1"/>
</dbReference>
<evidence type="ECO:0000256" key="10">
    <source>
        <dbReference type="ARBA" id="ARBA00022840"/>
    </source>
</evidence>
<sequence length="529" mass="55324">MPRRPVPFAWQVMGLQVGLLVVVFGLGCALIGWIFDRELTEQYGSRALAVAHTLAADPAIVSAAAAEDPHGTLQARAEAARAASGALFVVVTDRHGIRLAHPNPRRLHEPVSTDPSAVLAGRDTINVERGTLGLSARGKTPLRAPDGTVVGEVSVGFRVADIRGYVWQQLGLAGAVAGCALLLGVAGSALLSRRLKRLTLGLEPAELAELVREREAVLRGIGEGVLAVDAAGRVSVCTTEAARLLGVDPAPGTVLAEAGLPPGLTAIAQRRTADNVTVLAGDRVLVVNYRTVRRDGRDLGGVLTLRDRTDLEAVTRELESVRTLSSALRASRHEFANRLHVLSGLLQNGHHGEALEYLHAVAGPAVATAGPVAAVDDPYLQAFVAAKTAEAAERDVRLTLSDTTWVGTRVTAPVEVTTVLGILVDNAVEAARTGARRPAWVDLALLSDGDVLHISVVDSGDGVHPSLGERIFAPGVSTRDEHGRGLGLALARQAARQLDGDVRLTAPAGRSHGAVLEARLPHALVPVAT</sequence>
<feature type="transmembrane region" description="Helical" evidence="15">
    <location>
        <begin position="170"/>
        <end position="191"/>
    </location>
</feature>
<dbReference type="Pfam" id="PF02518">
    <property type="entry name" value="HATPase_c"/>
    <property type="match status" value="1"/>
</dbReference>
<evidence type="ECO:0000313" key="17">
    <source>
        <dbReference type="EMBL" id="GGK75591.1"/>
    </source>
</evidence>
<evidence type="ECO:0000259" key="16">
    <source>
        <dbReference type="PROSITE" id="PS50109"/>
    </source>
</evidence>
<evidence type="ECO:0000256" key="1">
    <source>
        <dbReference type="ARBA" id="ARBA00000085"/>
    </source>
</evidence>
<evidence type="ECO:0000256" key="7">
    <source>
        <dbReference type="ARBA" id="ARBA00022692"/>
    </source>
</evidence>
<dbReference type="EMBL" id="BMMX01000001">
    <property type="protein sequence ID" value="GGK75591.1"/>
    <property type="molecule type" value="Genomic_DNA"/>
</dbReference>
<dbReference type="Gene3D" id="3.30.450.20">
    <property type="entry name" value="PAS domain"/>
    <property type="match status" value="2"/>
</dbReference>
<keyword evidence="10" id="KW-0067">ATP-binding</keyword>
<dbReference type="InterPro" id="IPR016120">
    <property type="entry name" value="Sig_transdc_His_kin_SpoOB"/>
</dbReference>
<proteinExistence type="predicted"/>
<keyword evidence="5" id="KW-0597">Phosphoprotein</keyword>
<keyword evidence="6" id="KW-0808">Transferase</keyword>
<dbReference type="PRINTS" id="PR00344">
    <property type="entry name" value="BCTRLSENSOR"/>
</dbReference>
<evidence type="ECO:0000256" key="13">
    <source>
        <dbReference type="ARBA" id="ARBA00023136"/>
    </source>
</evidence>
<comment type="catalytic activity">
    <reaction evidence="1">
        <text>ATP + protein L-histidine = ADP + protein N-phospho-L-histidine.</text>
        <dbReference type="EC" id="2.7.13.3"/>
    </reaction>
</comment>
<evidence type="ECO:0000256" key="5">
    <source>
        <dbReference type="ARBA" id="ARBA00022553"/>
    </source>
</evidence>
<dbReference type="SUPFAM" id="SSF55874">
    <property type="entry name" value="ATPase domain of HSP90 chaperone/DNA topoisomerase II/histidine kinase"/>
    <property type="match status" value="1"/>
</dbReference>
<dbReference type="SUPFAM" id="SSF103190">
    <property type="entry name" value="Sensory domain-like"/>
    <property type="match status" value="1"/>
</dbReference>
<keyword evidence="8" id="KW-0547">Nucleotide-binding</keyword>
<keyword evidence="4" id="KW-1003">Cell membrane</keyword>
<keyword evidence="18" id="KW-1185">Reference proteome</keyword>
<dbReference type="SUPFAM" id="SSF55890">
    <property type="entry name" value="Sporulation response regulatory protein Spo0B"/>
    <property type="match status" value="1"/>
</dbReference>
<evidence type="ECO:0000256" key="11">
    <source>
        <dbReference type="ARBA" id="ARBA00022989"/>
    </source>
</evidence>
<feature type="domain" description="Histidine kinase" evidence="16">
    <location>
        <begin position="413"/>
        <end position="524"/>
    </location>
</feature>
<comment type="subcellular location">
    <subcellularLocation>
        <location evidence="2">Cell membrane</location>
        <topology evidence="2">Multi-pass membrane protein</topology>
    </subcellularLocation>
</comment>
<accession>A0A8J3BWE1</accession>
<evidence type="ECO:0000256" key="4">
    <source>
        <dbReference type="ARBA" id="ARBA00022475"/>
    </source>
</evidence>
<name>A0A8J3BWE1_9ACTN</name>
<evidence type="ECO:0000313" key="18">
    <source>
        <dbReference type="Proteomes" id="UP000656042"/>
    </source>
</evidence>
<dbReference type="InterPro" id="IPR005467">
    <property type="entry name" value="His_kinase_dom"/>
</dbReference>
<dbReference type="InterPro" id="IPR036890">
    <property type="entry name" value="HATPase_C_sf"/>
</dbReference>
<dbReference type="PANTHER" id="PTHR42878">
    <property type="entry name" value="TWO-COMPONENT HISTIDINE KINASE"/>
    <property type="match status" value="1"/>
</dbReference>
<dbReference type="EC" id="2.7.13.3" evidence="3"/>
<evidence type="ECO:0000256" key="9">
    <source>
        <dbReference type="ARBA" id="ARBA00022777"/>
    </source>
</evidence>
<reference evidence="17" key="1">
    <citation type="journal article" date="2014" name="Int. J. Syst. Evol. Microbiol.">
        <title>Complete genome sequence of Corynebacterium casei LMG S-19264T (=DSM 44701T), isolated from a smear-ripened cheese.</title>
        <authorList>
            <consortium name="US DOE Joint Genome Institute (JGI-PGF)"/>
            <person name="Walter F."/>
            <person name="Albersmeier A."/>
            <person name="Kalinowski J."/>
            <person name="Ruckert C."/>
        </authorList>
    </citation>
    <scope>NUCLEOTIDE SEQUENCE</scope>
    <source>
        <strain evidence="17">CGMCC 4.7299</strain>
    </source>
</reference>
<evidence type="ECO:0000256" key="14">
    <source>
        <dbReference type="ARBA" id="ARBA00039401"/>
    </source>
</evidence>
<dbReference type="Gene3D" id="1.10.287.130">
    <property type="match status" value="1"/>
</dbReference>
<dbReference type="RefSeq" id="WP_189077517.1">
    <property type="nucleotide sequence ID" value="NZ_BMMX01000001.1"/>
</dbReference>
<dbReference type="InterPro" id="IPR003594">
    <property type="entry name" value="HATPase_dom"/>
</dbReference>
<dbReference type="InterPro" id="IPR029151">
    <property type="entry name" value="Sensor-like_sf"/>
</dbReference>
<keyword evidence="9 17" id="KW-0418">Kinase</keyword>
<dbReference type="SMART" id="SM00387">
    <property type="entry name" value="HATPase_c"/>
    <property type="match status" value="1"/>
</dbReference>
<gene>
    <name evidence="17" type="ORF">GCM10012284_06970</name>
</gene>